<dbReference type="SUPFAM" id="SSF81321">
    <property type="entry name" value="Family A G protein-coupled receptor-like"/>
    <property type="match status" value="1"/>
</dbReference>
<dbReference type="Proteomes" id="UP001175271">
    <property type="component" value="Unassembled WGS sequence"/>
</dbReference>
<feature type="transmembrane region" description="Helical" evidence="5">
    <location>
        <begin position="38"/>
        <end position="61"/>
    </location>
</feature>
<keyword evidence="8" id="KW-1185">Reference proteome</keyword>
<evidence type="ECO:0000313" key="8">
    <source>
        <dbReference type="Proteomes" id="UP001175271"/>
    </source>
</evidence>
<evidence type="ECO:0000259" key="6">
    <source>
        <dbReference type="PROSITE" id="PS50262"/>
    </source>
</evidence>
<name>A0AA39IPW2_9BILA</name>
<dbReference type="Gene3D" id="1.20.1070.10">
    <property type="entry name" value="Rhodopsin 7-helix transmembrane proteins"/>
    <property type="match status" value="1"/>
</dbReference>
<feature type="transmembrane region" description="Helical" evidence="5">
    <location>
        <begin position="81"/>
        <end position="102"/>
    </location>
</feature>
<keyword evidence="2 5" id="KW-0812">Transmembrane</keyword>
<comment type="subcellular location">
    <subcellularLocation>
        <location evidence="1">Membrane</location>
    </subcellularLocation>
</comment>
<reference evidence="7" key="1">
    <citation type="submission" date="2023-06" db="EMBL/GenBank/DDBJ databases">
        <title>Genomic analysis of the entomopathogenic nematode Steinernema hermaphroditum.</title>
        <authorList>
            <person name="Schwarz E.M."/>
            <person name="Heppert J.K."/>
            <person name="Baniya A."/>
            <person name="Schwartz H.T."/>
            <person name="Tan C.-H."/>
            <person name="Antoshechkin I."/>
            <person name="Sternberg P.W."/>
            <person name="Goodrich-Blair H."/>
            <person name="Dillman A.R."/>
        </authorList>
    </citation>
    <scope>NUCLEOTIDE SEQUENCE</scope>
    <source>
        <strain evidence="7">PS9179</strain>
        <tissue evidence="7">Whole animal</tissue>
    </source>
</reference>
<feature type="transmembrane region" description="Helical" evidence="5">
    <location>
        <begin position="114"/>
        <end position="137"/>
    </location>
</feature>
<accession>A0AA39IPW2</accession>
<keyword evidence="4 5" id="KW-0472">Membrane</keyword>
<protein>
    <recommendedName>
        <fullName evidence="6">G-protein coupled receptors family 1 profile domain-containing protein</fullName>
    </recommendedName>
</protein>
<feature type="transmembrane region" description="Helical" evidence="5">
    <location>
        <begin position="6"/>
        <end position="26"/>
    </location>
</feature>
<keyword evidence="3 5" id="KW-1133">Transmembrane helix</keyword>
<comment type="caution">
    <text evidence="7">The sequence shown here is derived from an EMBL/GenBank/DDBJ whole genome shotgun (WGS) entry which is preliminary data.</text>
</comment>
<evidence type="ECO:0000256" key="4">
    <source>
        <dbReference type="ARBA" id="ARBA00023136"/>
    </source>
</evidence>
<dbReference type="EMBL" id="JAUCMV010000001">
    <property type="protein sequence ID" value="KAK0427439.1"/>
    <property type="molecule type" value="Genomic_DNA"/>
</dbReference>
<feature type="domain" description="G-protein coupled receptors family 1 profile" evidence="6">
    <location>
        <begin position="20"/>
        <end position="183"/>
    </location>
</feature>
<dbReference type="InterPro" id="IPR017452">
    <property type="entry name" value="GPCR_Rhodpsn_7TM"/>
</dbReference>
<dbReference type="GO" id="GO:0016020">
    <property type="term" value="C:membrane"/>
    <property type="evidence" value="ECO:0007669"/>
    <property type="project" value="UniProtKB-SubCell"/>
</dbReference>
<evidence type="ECO:0000256" key="1">
    <source>
        <dbReference type="ARBA" id="ARBA00004370"/>
    </source>
</evidence>
<sequence length="183" mass="21056">MFIAALEVGALSLFAIFTSFNCLLIWAIVESRNLRRLWAYRIIGHLAISDLLFLVGTSVHTAYTFRENSTTAYLHVLAHRIYVVCVLTQSLLSLVLALNRFIIMIRIVKMDRDILYQIGIASSWIVGTIYFVCILHYENIFREVYHAFLYTVLGLLVLIYALITLSITVKVTLMLILYYCDSF</sequence>
<organism evidence="7 8">
    <name type="scientific">Steinernema hermaphroditum</name>
    <dbReference type="NCBI Taxonomy" id="289476"/>
    <lineage>
        <taxon>Eukaryota</taxon>
        <taxon>Metazoa</taxon>
        <taxon>Ecdysozoa</taxon>
        <taxon>Nematoda</taxon>
        <taxon>Chromadorea</taxon>
        <taxon>Rhabditida</taxon>
        <taxon>Tylenchina</taxon>
        <taxon>Panagrolaimomorpha</taxon>
        <taxon>Strongyloidoidea</taxon>
        <taxon>Steinernematidae</taxon>
        <taxon>Steinernema</taxon>
    </lineage>
</organism>
<evidence type="ECO:0000256" key="5">
    <source>
        <dbReference type="SAM" id="Phobius"/>
    </source>
</evidence>
<dbReference type="PROSITE" id="PS50262">
    <property type="entry name" value="G_PROTEIN_RECEP_F1_2"/>
    <property type="match status" value="1"/>
</dbReference>
<evidence type="ECO:0000256" key="3">
    <source>
        <dbReference type="ARBA" id="ARBA00022989"/>
    </source>
</evidence>
<feature type="transmembrane region" description="Helical" evidence="5">
    <location>
        <begin position="149"/>
        <end position="180"/>
    </location>
</feature>
<proteinExistence type="predicted"/>
<gene>
    <name evidence="7" type="ORF">QR680_010225</name>
</gene>
<evidence type="ECO:0000256" key="2">
    <source>
        <dbReference type="ARBA" id="ARBA00022692"/>
    </source>
</evidence>
<dbReference type="AlphaFoldDB" id="A0AA39IPW2"/>
<evidence type="ECO:0000313" key="7">
    <source>
        <dbReference type="EMBL" id="KAK0427439.1"/>
    </source>
</evidence>